<dbReference type="AlphaFoldDB" id="A0A2S6IFC9"/>
<dbReference type="OrthoDB" id="9771433at2"/>
<dbReference type="GO" id="GO:0046872">
    <property type="term" value="F:metal ion binding"/>
    <property type="evidence" value="ECO:0007669"/>
    <property type="project" value="UniProtKB-KW"/>
</dbReference>
<dbReference type="EMBL" id="PTJD01000012">
    <property type="protein sequence ID" value="PPK92918.1"/>
    <property type="molecule type" value="Genomic_DNA"/>
</dbReference>
<dbReference type="SUPFAM" id="SSF51621">
    <property type="entry name" value="Phosphoenolpyruvate/pyruvate domain"/>
    <property type="match status" value="1"/>
</dbReference>
<dbReference type="InterPro" id="IPR015813">
    <property type="entry name" value="Pyrv/PenolPyrv_kinase-like_dom"/>
</dbReference>
<name>A0A2S6IFC9_9ACTN</name>
<evidence type="ECO:0000256" key="6">
    <source>
        <dbReference type="RuleBase" id="RU361121"/>
    </source>
</evidence>
<keyword evidence="9" id="KW-1185">Reference proteome</keyword>
<dbReference type="EC" id="4.1.3.30" evidence="6"/>
<feature type="compositionally biased region" description="Low complexity" evidence="7">
    <location>
        <begin position="304"/>
        <end position="320"/>
    </location>
</feature>
<dbReference type="NCBIfam" id="TIGR02317">
    <property type="entry name" value="prpB"/>
    <property type="match status" value="1"/>
</dbReference>
<feature type="region of interest" description="Disordered" evidence="7">
    <location>
        <begin position="304"/>
        <end position="332"/>
    </location>
</feature>
<dbReference type="PANTHER" id="PTHR42905:SF5">
    <property type="entry name" value="CARBOXYVINYL-CARBOXYPHOSPHONATE PHOSPHORYLMUTASE, CHLOROPLASTIC"/>
    <property type="match status" value="1"/>
</dbReference>
<comment type="cofactor">
    <cofactor evidence="1">
        <name>Mg(2+)</name>
        <dbReference type="ChEBI" id="CHEBI:18420"/>
    </cofactor>
</comment>
<dbReference type="PANTHER" id="PTHR42905">
    <property type="entry name" value="PHOSPHOENOLPYRUVATE CARBOXYLASE"/>
    <property type="match status" value="1"/>
</dbReference>
<proteinExistence type="inferred from homology"/>
<dbReference type="InterPro" id="IPR012695">
    <property type="entry name" value="PrpB"/>
</dbReference>
<evidence type="ECO:0000256" key="1">
    <source>
        <dbReference type="ARBA" id="ARBA00001946"/>
    </source>
</evidence>
<keyword evidence="3" id="KW-0479">Metal-binding</keyword>
<feature type="compositionally biased region" description="Basic and acidic residues" evidence="7">
    <location>
        <begin position="322"/>
        <end position="332"/>
    </location>
</feature>
<dbReference type="InterPro" id="IPR018523">
    <property type="entry name" value="Isocitrate_lyase_ph_CS"/>
</dbReference>
<comment type="pathway">
    <text evidence="6">Organic acid metabolism; propanoate degradation.</text>
</comment>
<dbReference type="CDD" id="cd00377">
    <property type="entry name" value="ICL_PEPM"/>
    <property type="match status" value="1"/>
</dbReference>
<protein>
    <recommendedName>
        <fullName evidence="6">Methylisocitrate lyase</fullName>
        <ecNumber evidence="6">4.1.3.30</ecNumber>
    </recommendedName>
</protein>
<keyword evidence="4" id="KW-0460">Magnesium</keyword>
<reference evidence="8 9" key="1">
    <citation type="submission" date="2018-02" db="EMBL/GenBank/DDBJ databases">
        <title>Genomic Encyclopedia of Archaeal and Bacterial Type Strains, Phase II (KMG-II): from individual species to whole genera.</title>
        <authorList>
            <person name="Goeker M."/>
        </authorList>
    </citation>
    <scope>NUCLEOTIDE SEQUENCE [LARGE SCALE GENOMIC DNA]</scope>
    <source>
        <strain evidence="8 9">DSM 22857</strain>
    </source>
</reference>
<evidence type="ECO:0000256" key="3">
    <source>
        <dbReference type="ARBA" id="ARBA00022723"/>
    </source>
</evidence>
<dbReference type="GO" id="GO:0019629">
    <property type="term" value="P:propionate catabolic process, 2-methylcitrate cycle"/>
    <property type="evidence" value="ECO:0007669"/>
    <property type="project" value="InterPro"/>
</dbReference>
<dbReference type="Pfam" id="PF13714">
    <property type="entry name" value="PEP_mutase"/>
    <property type="match status" value="1"/>
</dbReference>
<dbReference type="Proteomes" id="UP000239485">
    <property type="component" value="Unassembled WGS sequence"/>
</dbReference>
<gene>
    <name evidence="8" type="ORF">CLV92_11294</name>
</gene>
<dbReference type="Gene3D" id="3.20.20.60">
    <property type="entry name" value="Phosphoenolpyruvate-binding domains"/>
    <property type="match status" value="1"/>
</dbReference>
<evidence type="ECO:0000313" key="8">
    <source>
        <dbReference type="EMBL" id="PPK92918.1"/>
    </source>
</evidence>
<evidence type="ECO:0000256" key="2">
    <source>
        <dbReference type="ARBA" id="ARBA00009282"/>
    </source>
</evidence>
<dbReference type="InterPro" id="IPR039556">
    <property type="entry name" value="ICL/PEPM"/>
</dbReference>
<evidence type="ECO:0000256" key="4">
    <source>
        <dbReference type="ARBA" id="ARBA00022842"/>
    </source>
</evidence>
<evidence type="ECO:0000256" key="7">
    <source>
        <dbReference type="SAM" id="MobiDB-lite"/>
    </source>
</evidence>
<dbReference type="InterPro" id="IPR040442">
    <property type="entry name" value="Pyrv_kinase-like_dom_sf"/>
</dbReference>
<comment type="function">
    <text evidence="6">Catalyzes the thermodynamically favored C-C bond cleavage of (2R,3S)-2-methylisocitrate to yield pyruvate and succinate.</text>
</comment>
<organism evidence="8 9">
    <name type="scientific">Kineococcus xinjiangensis</name>
    <dbReference type="NCBI Taxonomy" id="512762"/>
    <lineage>
        <taxon>Bacteria</taxon>
        <taxon>Bacillati</taxon>
        <taxon>Actinomycetota</taxon>
        <taxon>Actinomycetes</taxon>
        <taxon>Kineosporiales</taxon>
        <taxon>Kineosporiaceae</taxon>
        <taxon>Kineococcus</taxon>
    </lineage>
</organism>
<comment type="similarity">
    <text evidence="2 6">Belongs to the isocitrate lyase/PEP mutase superfamily. Methylisocitrate lyase family.</text>
</comment>
<comment type="caution">
    <text evidence="8">The sequence shown here is derived from an EMBL/GenBank/DDBJ whole genome shotgun (WGS) entry which is preliminary data.</text>
</comment>
<keyword evidence="5 6" id="KW-0456">Lyase</keyword>
<accession>A0A2S6IFC9</accession>
<sequence length="332" mass="34365">MLGSTTSATDKRAAFRAGLASGRLLRMPGAFSPLVARLIEEIGFDGVYVSGAVLSADLALPDIGLTTLTEVTSRGGAIAGATGLPSLLDTDTGFGEPLNAARTVRAAEDAGLSGMHLEDQVNPKRCGHLDGKAVVDVQTMLGRIRAAVSARRDPDFVLCARTDARGVEGLTPAIDRAKAYADAGADMIFAEALADESEFEAFRAAVDVPLLANMTEFGKSKLLSAATLESLGFNVVIYPVTTLRIAMGAVEAGLRTMAAEGTQESLVPQMQTRGRLYELLDYSAYAQFDTAIYDFSLTAAQGGSSATAAQGGSSGTAAGDDAGGRDEEGAQR</sequence>
<comment type="catalytic activity">
    <reaction evidence="6">
        <text>(2S,3R)-3-hydroxybutane-1,2,3-tricarboxylate = pyruvate + succinate</text>
        <dbReference type="Rhea" id="RHEA:16809"/>
        <dbReference type="ChEBI" id="CHEBI:15361"/>
        <dbReference type="ChEBI" id="CHEBI:30031"/>
        <dbReference type="ChEBI" id="CHEBI:57429"/>
        <dbReference type="EC" id="4.1.3.30"/>
    </reaction>
</comment>
<dbReference type="UniPathway" id="UPA00946"/>
<dbReference type="PROSITE" id="PS00161">
    <property type="entry name" value="ISOCITRATE_LYASE"/>
    <property type="match status" value="1"/>
</dbReference>
<dbReference type="GO" id="GO:0046421">
    <property type="term" value="F:methylisocitrate lyase activity"/>
    <property type="evidence" value="ECO:0007669"/>
    <property type="project" value="UniProtKB-EC"/>
</dbReference>
<evidence type="ECO:0000313" key="9">
    <source>
        <dbReference type="Proteomes" id="UP000239485"/>
    </source>
</evidence>
<evidence type="ECO:0000256" key="5">
    <source>
        <dbReference type="ARBA" id="ARBA00023239"/>
    </source>
</evidence>